<gene>
    <name evidence="3" type="ORF">F8C67_12550</name>
</gene>
<evidence type="ECO:0000313" key="4">
    <source>
        <dbReference type="Proteomes" id="UP000468650"/>
    </source>
</evidence>
<dbReference type="OrthoDB" id="1160493at2"/>
<dbReference type="EMBL" id="WBVO01000012">
    <property type="protein sequence ID" value="KAB2807020.1"/>
    <property type="molecule type" value="Genomic_DNA"/>
</dbReference>
<evidence type="ECO:0000256" key="1">
    <source>
        <dbReference type="SAM" id="MobiDB-lite"/>
    </source>
</evidence>
<evidence type="ECO:0000313" key="3">
    <source>
        <dbReference type="EMBL" id="KAB2807020.1"/>
    </source>
</evidence>
<name>A0A6N6RDC5_9FLAO</name>
<comment type="caution">
    <text evidence="3">The sequence shown here is derived from an EMBL/GenBank/DDBJ whole genome shotgun (WGS) entry which is preliminary data.</text>
</comment>
<feature type="compositionally biased region" description="Low complexity" evidence="1">
    <location>
        <begin position="29"/>
        <end position="44"/>
    </location>
</feature>
<accession>A0A6N6RDC5</accession>
<sequence>MKSRIFTTVFVLLSSLSFAQYYEPMSRRSASSSDSASTSAESTTNNVPTDVSRRSFGQRLLYGGSLQLSFGSVTYVELAPRVGYLVTNDLIAGVGVNYIYVRYAENISYPGSPEVSFSLYGGNVYSTYNLPIGLPLALHGEFEAMNLELWNPQEFEYQREWVPALRLGAAYVQRIGSGGGVYLMALYDVLHDPNRSLNPFSPWTFRISFMF</sequence>
<dbReference type="RefSeq" id="WP_151668210.1">
    <property type="nucleotide sequence ID" value="NZ_WBVO01000012.1"/>
</dbReference>
<proteinExistence type="predicted"/>
<feature type="region of interest" description="Disordered" evidence="1">
    <location>
        <begin position="29"/>
        <end position="51"/>
    </location>
</feature>
<protein>
    <submittedName>
        <fullName evidence="3">Uncharacterized protein</fullName>
    </submittedName>
</protein>
<keyword evidence="2" id="KW-0732">Signal</keyword>
<evidence type="ECO:0000256" key="2">
    <source>
        <dbReference type="SAM" id="SignalP"/>
    </source>
</evidence>
<feature type="signal peptide" evidence="2">
    <location>
        <begin position="1"/>
        <end position="19"/>
    </location>
</feature>
<keyword evidence="4" id="KW-1185">Reference proteome</keyword>
<dbReference type="Proteomes" id="UP000468650">
    <property type="component" value="Unassembled WGS sequence"/>
</dbReference>
<dbReference type="AlphaFoldDB" id="A0A6N6RDC5"/>
<organism evidence="3 4">
    <name type="scientific">Phaeocystidibacter luteus</name>
    <dbReference type="NCBI Taxonomy" id="911197"/>
    <lineage>
        <taxon>Bacteria</taxon>
        <taxon>Pseudomonadati</taxon>
        <taxon>Bacteroidota</taxon>
        <taxon>Flavobacteriia</taxon>
        <taxon>Flavobacteriales</taxon>
        <taxon>Phaeocystidibacteraceae</taxon>
        <taxon>Phaeocystidibacter</taxon>
    </lineage>
</organism>
<feature type="chain" id="PRO_5027100875" evidence="2">
    <location>
        <begin position="20"/>
        <end position="211"/>
    </location>
</feature>
<reference evidence="3 4" key="1">
    <citation type="submission" date="2019-09" db="EMBL/GenBank/DDBJ databases">
        <title>Genomes of family Cryomorphaceae.</title>
        <authorList>
            <person name="Bowman J.P."/>
        </authorList>
    </citation>
    <scope>NUCLEOTIDE SEQUENCE [LARGE SCALE GENOMIC DNA]</scope>
    <source>
        <strain evidence="3 4">LMG 25704</strain>
    </source>
</reference>